<gene>
    <name evidence="1" type="ORF">PC118_g5878</name>
</gene>
<dbReference type="EMBL" id="RCML01000124">
    <property type="protein sequence ID" value="KAG2989964.1"/>
    <property type="molecule type" value="Genomic_DNA"/>
</dbReference>
<accession>A0A8T1GFC8</accession>
<protein>
    <submittedName>
        <fullName evidence="1">Uncharacterized protein</fullName>
    </submittedName>
</protein>
<comment type="caution">
    <text evidence="1">The sequence shown here is derived from an EMBL/GenBank/DDBJ whole genome shotgun (WGS) entry which is preliminary data.</text>
</comment>
<reference evidence="1" key="1">
    <citation type="submission" date="2018-10" db="EMBL/GenBank/DDBJ databases">
        <title>Effector identification in a new, highly contiguous assembly of the strawberry crown rot pathogen Phytophthora cactorum.</title>
        <authorList>
            <person name="Armitage A.D."/>
            <person name="Nellist C.F."/>
            <person name="Bates H."/>
            <person name="Vickerstaff R.J."/>
            <person name="Harrison R.J."/>
        </authorList>
    </citation>
    <scope>NUCLEOTIDE SEQUENCE</scope>
    <source>
        <strain evidence="1">P415</strain>
    </source>
</reference>
<evidence type="ECO:0000313" key="2">
    <source>
        <dbReference type="Proteomes" id="UP000697107"/>
    </source>
</evidence>
<proteinExistence type="predicted"/>
<sequence>MIRILQQLVPGLDTLASLAAVEKATAHLNLMEEWTRESFIFCKEEWLTEECRGVFKNAEAKLTALLQSAIQYRHVQKKKDTKTLLISAWQLNLSEEDIADIENFVTLMHSQNDDKLPTVVLVGFATLRLEHPLQLWSNVVIMSPDVHVSAIDLSAVGQAPGPVLSQNRDNITSLVKSTGQRGGLGQNAGPAVDGVDAVYDLEQFKTSVTQLKRQLPTLEQWGLAERFLSDGFELQSQKKTPAPSDKSSVLVAASITAEVAFIAAGAAAVAGMATSFCESTTKTKLNVVRCSAPGTRGIPPGHRGKGGKGGLGGRFYVMEGGQILRSWYDQTGSDGEHGVTGKRSKDGMASIAVTGTIRQGYNWLGINMANRKSQL</sequence>
<name>A0A8T1GFC8_9STRA</name>
<dbReference type="VEuPathDB" id="FungiDB:PC110_g6701"/>
<dbReference type="Proteomes" id="UP000697107">
    <property type="component" value="Unassembled WGS sequence"/>
</dbReference>
<organism evidence="1 2">
    <name type="scientific">Phytophthora cactorum</name>
    <dbReference type="NCBI Taxonomy" id="29920"/>
    <lineage>
        <taxon>Eukaryota</taxon>
        <taxon>Sar</taxon>
        <taxon>Stramenopiles</taxon>
        <taxon>Oomycota</taxon>
        <taxon>Peronosporomycetes</taxon>
        <taxon>Peronosporales</taxon>
        <taxon>Peronosporaceae</taxon>
        <taxon>Phytophthora</taxon>
    </lineage>
</organism>
<evidence type="ECO:0000313" key="1">
    <source>
        <dbReference type="EMBL" id="KAG2989964.1"/>
    </source>
</evidence>
<dbReference type="AlphaFoldDB" id="A0A8T1GFC8"/>